<dbReference type="SUPFAM" id="SSF55383">
    <property type="entry name" value="Copper amine oxidase, domain N"/>
    <property type="match status" value="1"/>
</dbReference>
<reference evidence="2 3" key="1">
    <citation type="submission" date="2021-07" db="EMBL/GenBank/DDBJ databases">
        <title>Paenibacillus radiodurans sp. nov., isolated from the southeastern edge of Tengger Desert.</title>
        <authorList>
            <person name="Zhang G."/>
        </authorList>
    </citation>
    <scope>NUCLEOTIDE SEQUENCE [LARGE SCALE GENOMIC DNA]</scope>
    <source>
        <strain evidence="2 3">CCM 7311</strain>
    </source>
</reference>
<organism evidence="2 3">
    <name type="scientific">Paenibacillus sepulcri</name>
    <dbReference type="NCBI Taxonomy" id="359917"/>
    <lineage>
        <taxon>Bacteria</taxon>
        <taxon>Bacillati</taxon>
        <taxon>Bacillota</taxon>
        <taxon>Bacilli</taxon>
        <taxon>Bacillales</taxon>
        <taxon>Paenibacillaceae</taxon>
        <taxon>Paenibacillus</taxon>
    </lineage>
</organism>
<gene>
    <name evidence="2" type="ORF">K0U00_27720</name>
</gene>
<protein>
    <submittedName>
        <fullName evidence="2">Copper amine oxidase N-terminal domain-containing protein</fullName>
    </submittedName>
</protein>
<dbReference type="Proteomes" id="UP001519887">
    <property type="component" value="Unassembled WGS sequence"/>
</dbReference>
<dbReference type="InterPro" id="IPR012854">
    <property type="entry name" value="Cu_amine_oxidase-like_N"/>
</dbReference>
<feature type="non-terminal residue" evidence="2">
    <location>
        <position position="1"/>
    </location>
</feature>
<proteinExistence type="predicted"/>
<evidence type="ECO:0000313" key="2">
    <source>
        <dbReference type="EMBL" id="MBW7457834.1"/>
    </source>
</evidence>
<feature type="domain" description="Copper amine oxidase-like N-terminal" evidence="1">
    <location>
        <begin position="371"/>
        <end position="450"/>
    </location>
</feature>
<name>A0ABS7CA72_9BACL</name>
<dbReference type="Pfam" id="PF07833">
    <property type="entry name" value="Cu_amine_oxidN1"/>
    <property type="match status" value="1"/>
</dbReference>
<keyword evidence="3" id="KW-1185">Reference proteome</keyword>
<sequence length="469" mass="52732">LAAFAVFAVLGAALLSALTVLIDPLQFYHQAIGYTPVLYHEERYQNPGLAKNYTYDTIIIGTSMTENFLPSEVGRELKGKALKLSLEGSTADEHHKMASLALQTGQVQKVLWGLDYFSLKQNTEESASLFPGYMYDNHLWNDYPYWFSYSAYQQFITSMKANLKGTASDDLEYQNNWGRRAEFDRQLVVQAYKDAQSEEVYFGLGEDSVEEIKQSFNTHVLSLVADNPDVDFYFFYPPYSVLRQVAWLNLNPGRFQNQLLMRKWIFEQFSKLPNVKLYDFQSERQWTYDLDQYKDLSHHSPQINSLIAQSIGSNDARYLVTADNVEKLNRQLEADSNEAVLLGNGLVRNIEVKIGGKQAAFSQRSWSGGETGDMLIPAKEAAAALGAAIAWDQTTKSMVLSRQKHRLKAAVGSVKATADGADATLTAAPQIINGTAMVPIRSIARHLGWTDQINQPSSWTIAIELDEKK</sequence>
<dbReference type="InterPro" id="IPR036582">
    <property type="entry name" value="Mao_N_sf"/>
</dbReference>
<accession>A0ABS7CA72</accession>
<comment type="caution">
    <text evidence="2">The sequence shown here is derived from an EMBL/GenBank/DDBJ whole genome shotgun (WGS) entry which is preliminary data.</text>
</comment>
<evidence type="ECO:0000313" key="3">
    <source>
        <dbReference type="Proteomes" id="UP001519887"/>
    </source>
</evidence>
<dbReference type="EMBL" id="JAHZIK010000979">
    <property type="protein sequence ID" value="MBW7457834.1"/>
    <property type="molecule type" value="Genomic_DNA"/>
</dbReference>
<evidence type="ECO:0000259" key="1">
    <source>
        <dbReference type="Pfam" id="PF07833"/>
    </source>
</evidence>
<dbReference type="Gene3D" id="3.30.457.10">
    <property type="entry name" value="Copper amine oxidase-like, N-terminal domain"/>
    <property type="match status" value="1"/>
</dbReference>